<name>A0A5E4Y6H9_9BURK</name>
<sequence>MTEKSATKPASGGAQGAKKRPYHHGGLPEALLAAAETVLKRDGLRGLTLRSIAREAGVSHTAPQHHFGDTAGVLSELVADGHRRMAAAMAAALVASGSEAAPGKARRKAVAHAYVDFALANPDMFRLMARNELLDLTRPSLSEARSNSMRLLAGVLDPAPGDAEGDTGPTELSAERAVAMVAGWAYVHGLAALLVDQRFAGMVRRTPSVADARELVSRAIEQMEVVPER</sequence>
<keyword evidence="3" id="KW-0804">Transcription</keyword>
<dbReference type="GO" id="GO:0003700">
    <property type="term" value="F:DNA-binding transcription factor activity"/>
    <property type="evidence" value="ECO:0007669"/>
    <property type="project" value="TreeGrafter"/>
</dbReference>
<keyword evidence="1" id="KW-0805">Transcription regulation</keyword>
<accession>A0A5E4Y6H9</accession>
<dbReference type="Pfam" id="PF00440">
    <property type="entry name" value="TetR_N"/>
    <property type="match status" value="1"/>
</dbReference>
<reference evidence="7 8" key="1">
    <citation type="submission" date="2019-08" db="EMBL/GenBank/DDBJ databases">
        <authorList>
            <person name="Peeters C."/>
        </authorList>
    </citation>
    <scope>NUCLEOTIDE SEQUENCE [LARGE SCALE GENOMIC DNA]</scope>
    <source>
        <strain evidence="7 8">LMG 31114</strain>
    </source>
</reference>
<keyword evidence="2 4" id="KW-0238">DNA-binding</keyword>
<dbReference type="EMBL" id="CABPSK010000004">
    <property type="protein sequence ID" value="VVE44200.1"/>
    <property type="molecule type" value="Genomic_DNA"/>
</dbReference>
<dbReference type="SUPFAM" id="SSF46689">
    <property type="entry name" value="Homeodomain-like"/>
    <property type="match status" value="1"/>
</dbReference>
<organism evidence="7 8">
    <name type="scientific">Pandoraea pneumonica</name>
    <dbReference type="NCBI Taxonomy" id="2508299"/>
    <lineage>
        <taxon>Bacteria</taxon>
        <taxon>Pseudomonadati</taxon>
        <taxon>Pseudomonadota</taxon>
        <taxon>Betaproteobacteria</taxon>
        <taxon>Burkholderiales</taxon>
        <taxon>Burkholderiaceae</taxon>
        <taxon>Pandoraea</taxon>
    </lineage>
</organism>
<dbReference type="OrthoDB" id="5293556at2"/>
<evidence type="ECO:0000256" key="5">
    <source>
        <dbReference type="SAM" id="MobiDB-lite"/>
    </source>
</evidence>
<evidence type="ECO:0000256" key="2">
    <source>
        <dbReference type="ARBA" id="ARBA00023125"/>
    </source>
</evidence>
<gene>
    <name evidence="7" type="ORF">PPN31114_04321</name>
</gene>
<evidence type="ECO:0000313" key="8">
    <source>
        <dbReference type="Proteomes" id="UP000366945"/>
    </source>
</evidence>
<dbReference type="InterPro" id="IPR050109">
    <property type="entry name" value="HTH-type_TetR-like_transc_reg"/>
</dbReference>
<dbReference type="SUPFAM" id="SSF48498">
    <property type="entry name" value="Tetracyclin repressor-like, C-terminal domain"/>
    <property type="match status" value="1"/>
</dbReference>
<dbReference type="PANTHER" id="PTHR30055">
    <property type="entry name" value="HTH-TYPE TRANSCRIPTIONAL REGULATOR RUTR"/>
    <property type="match status" value="1"/>
</dbReference>
<dbReference type="Proteomes" id="UP000366945">
    <property type="component" value="Unassembled WGS sequence"/>
</dbReference>
<feature type="DNA-binding region" description="H-T-H motif" evidence="4">
    <location>
        <begin position="48"/>
        <end position="67"/>
    </location>
</feature>
<dbReference type="InterPro" id="IPR009057">
    <property type="entry name" value="Homeodomain-like_sf"/>
</dbReference>
<dbReference type="PROSITE" id="PS50977">
    <property type="entry name" value="HTH_TETR_2"/>
    <property type="match status" value="1"/>
</dbReference>
<dbReference type="RefSeq" id="WP_150681516.1">
    <property type="nucleotide sequence ID" value="NZ_CABPSK010000004.1"/>
</dbReference>
<dbReference type="PANTHER" id="PTHR30055:SF220">
    <property type="entry name" value="TETR-FAMILY REGULATORY PROTEIN"/>
    <property type="match status" value="1"/>
</dbReference>
<evidence type="ECO:0000259" key="6">
    <source>
        <dbReference type="PROSITE" id="PS50977"/>
    </source>
</evidence>
<evidence type="ECO:0000256" key="3">
    <source>
        <dbReference type="ARBA" id="ARBA00023163"/>
    </source>
</evidence>
<dbReference type="AlphaFoldDB" id="A0A5E4Y6H9"/>
<dbReference type="InterPro" id="IPR001647">
    <property type="entry name" value="HTH_TetR"/>
</dbReference>
<evidence type="ECO:0000313" key="7">
    <source>
        <dbReference type="EMBL" id="VVE44200.1"/>
    </source>
</evidence>
<feature type="domain" description="HTH tetR-type" evidence="6">
    <location>
        <begin position="25"/>
        <end position="85"/>
    </location>
</feature>
<dbReference type="Pfam" id="PF13305">
    <property type="entry name" value="TetR_C_33"/>
    <property type="match status" value="1"/>
</dbReference>
<proteinExistence type="predicted"/>
<keyword evidence="8" id="KW-1185">Reference proteome</keyword>
<evidence type="ECO:0000256" key="1">
    <source>
        <dbReference type="ARBA" id="ARBA00023015"/>
    </source>
</evidence>
<dbReference type="GO" id="GO:0000976">
    <property type="term" value="F:transcription cis-regulatory region binding"/>
    <property type="evidence" value="ECO:0007669"/>
    <property type="project" value="TreeGrafter"/>
</dbReference>
<dbReference type="GeneID" id="300406307"/>
<dbReference type="InterPro" id="IPR036271">
    <property type="entry name" value="Tet_transcr_reg_TetR-rel_C_sf"/>
</dbReference>
<protein>
    <submittedName>
        <fullName evidence="7">TetR family transcriptional regulator</fullName>
    </submittedName>
</protein>
<dbReference type="InterPro" id="IPR025996">
    <property type="entry name" value="MT1864/Rv1816-like_C"/>
</dbReference>
<evidence type="ECO:0000256" key="4">
    <source>
        <dbReference type="PROSITE-ProRule" id="PRU00335"/>
    </source>
</evidence>
<dbReference type="Gene3D" id="1.10.357.10">
    <property type="entry name" value="Tetracycline Repressor, domain 2"/>
    <property type="match status" value="1"/>
</dbReference>
<feature type="region of interest" description="Disordered" evidence="5">
    <location>
        <begin position="1"/>
        <end position="23"/>
    </location>
</feature>